<dbReference type="AlphaFoldDB" id="A0A7J6KVJ4"/>
<dbReference type="OrthoDB" id="430207at2759"/>
<evidence type="ECO:0000313" key="7">
    <source>
        <dbReference type="EMBL" id="KAF4651110.1"/>
    </source>
</evidence>
<keyword evidence="4 6" id="KW-1133">Transmembrane helix</keyword>
<dbReference type="InterPro" id="IPR007248">
    <property type="entry name" value="Mpv17_PMP22"/>
</dbReference>
<reference evidence="7 8" key="1">
    <citation type="submission" date="2020-04" db="EMBL/GenBank/DDBJ databases">
        <title>Perkinsus chesapeaki whole genome sequence.</title>
        <authorList>
            <person name="Bogema D.R."/>
        </authorList>
    </citation>
    <scope>NUCLEOTIDE SEQUENCE [LARGE SCALE GENOMIC DNA]</scope>
    <source>
        <strain evidence="7">ATCC PRA-425</strain>
    </source>
</reference>
<dbReference type="PANTHER" id="PTHR11266:SF85">
    <property type="entry name" value="MPV17-LIKE PROTEIN"/>
    <property type="match status" value="1"/>
</dbReference>
<evidence type="ECO:0000256" key="5">
    <source>
        <dbReference type="ARBA" id="ARBA00023136"/>
    </source>
</evidence>
<evidence type="ECO:0000256" key="1">
    <source>
        <dbReference type="ARBA" id="ARBA00004141"/>
    </source>
</evidence>
<evidence type="ECO:0000256" key="6">
    <source>
        <dbReference type="RuleBase" id="RU363053"/>
    </source>
</evidence>
<accession>A0A7J6KVJ4</accession>
<feature type="transmembrane region" description="Helical" evidence="6">
    <location>
        <begin position="100"/>
        <end position="122"/>
    </location>
</feature>
<keyword evidence="8" id="KW-1185">Reference proteome</keyword>
<keyword evidence="5 6" id="KW-0472">Membrane</keyword>
<comment type="similarity">
    <text evidence="2 6">Belongs to the peroxisomal membrane protein PXMP2/4 family.</text>
</comment>
<comment type="subcellular location">
    <subcellularLocation>
        <location evidence="1">Membrane</location>
        <topology evidence="1">Multi-pass membrane protein</topology>
    </subcellularLocation>
</comment>
<dbReference type="Proteomes" id="UP000591131">
    <property type="component" value="Unassembled WGS sequence"/>
</dbReference>
<dbReference type="GO" id="GO:0005739">
    <property type="term" value="C:mitochondrion"/>
    <property type="evidence" value="ECO:0007669"/>
    <property type="project" value="TreeGrafter"/>
</dbReference>
<name>A0A7J6KVJ4_PERCH</name>
<evidence type="ECO:0000256" key="3">
    <source>
        <dbReference type="ARBA" id="ARBA00022692"/>
    </source>
</evidence>
<feature type="transmembrane region" description="Helical" evidence="6">
    <location>
        <begin position="61"/>
        <end position="80"/>
    </location>
</feature>
<keyword evidence="3 6" id="KW-0812">Transmembrane</keyword>
<organism evidence="7 8">
    <name type="scientific">Perkinsus chesapeaki</name>
    <name type="common">Clam parasite</name>
    <name type="synonym">Perkinsus andrewsi</name>
    <dbReference type="NCBI Taxonomy" id="330153"/>
    <lineage>
        <taxon>Eukaryota</taxon>
        <taxon>Sar</taxon>
        <taxon>Alveolata</taxon>
        <taxon>Perkinsozoa</taxon>
        <taxon>Perkinsea</taxon>
        <taxon>Perkinsida</taxon>
        <taxon>Perkinsidae</taxon>
        <taxon>Perkinsus</taxon>
    </lineage>
</organism>
<evidence type="ECO:0000256" key="4">
    <source>
        <dbReference type="ARBA" id="ARBA00022989"/>
    </source>
</evidence>
<proteinExistence type="inferred from homology"/>
<dbReference type="GO" id="GO:0016020">
    <property type="term" value="C:membrane"/>
    <property type="evidence" value="ECO:0007669"/>
    <property type="project" value="UniProtKB-SubCell"/>
</dbReference>
<sequence>MAFSYPRLGARLRSSIKQIYAVSPMLANSVTSFTCYGLSDLIAQRAESNGTTDRKTDKCRVLSVALCGPLLSGVCLTQLYRVLDRVLGSGHSLKVASRKIIFMQVIYMPFSVPAFIFLSSSLNAFLKGQRPSVACSEAWESTRLRWKEAYWASWFVWPLSDSFNFTIVQKRMTSARPTWDGVIMVGWNAYLSWRGIGGHSLTEVFK</sequence>
<gene>
    <name evidence="7" type="primary">SYM1</name>
    <name evidence="7" type="ORF">FOL47_000642</name>
</gene>
<evidence type="ECO:0000256" key="2">
    <source>
        <dbReference type="ARBA" id="ARBA00006824"/>
    </source>
</evidence>
<dbReference type="PANTHER" id="PTHR11266">
    <property type="entry name" value="PEROXISOMAL MEMBRANE PROTEIN 2, PXMP2 MPV17"/>
    <property type="match status" value="1"/>
</dbReference>
<evidence type="ECO:0000313" key="8">
    <source>
        <dbReference type="Proteomes" id="UP000591131"/>
    </source>
</evidence>
<comment type="caution">
    <text evidence="7">The sequence shown here is derived from an EMBL/GenBank/DDBJ whole genome shotgun (WGS) entry which is preliminary data.</text>
</comment>
<dbReference type="Pfam" id="PF04117">
    <property type="entry name" value="Mpv17_PMP22"/>
    <property type="match status" value="1"/>
</dbReference>
<dbReference type="EMBL" id="JAAPAO010001118">
    <property type="protein sequence ID" value="KAF4651110.1"/>
    <property type="molecule type" value="Genomic_DNA"/>
</dbReference>
<protein>
    <submittedName>
        <fullName evidence="7">Protein required for ethanol metabolism</fullName>
    </submittedName>
</protein>